<keyword evidence="1" id="KW-0812">Transmembrane</keyword>
<comment type="caution">
    <text evidence="2">The sequence shown here is derived from an EMBL/GenBank/DDBJ whole genome shotgun (WGS) entry which is preliminary data.</text>
</comment>
<gene>
    <name evidence="2" type="ORF">QBC40DRAFT_322436</name>
</gene>
<accession>A0AAN6XMZ8</accession>
<evidence type="ECO:0000313" key="2">
    <source>
        <dbReference type="EMBL" id="KAK4202190.1"/>
    </source>
</evidence>
<protein>
    <submittedName>
        <fullName evidence="2">Uncharacterized protein</fullName>
    </submittedName>
</protein>
<keyword evidence="3" id="KW-1185">Reference proteome</keyword>
<proteinExistence type="predicted"/>
<reference evidence="2" key="2">
    <citation type="submission" date="2023-05" db="EMBL/GenBank/DDBJ databases">
        <authorList>
            <consortium name="Lawrence Berkeley National Laboratory"/>
            <person name="Steindorff A."/>
            <person name="Hensen N."/>
            <person name="Bonometti L."/>
            <person name="Westerberg I."/>
            <person name="Brannstrom I.O."/>
            <person name="Guillou S."/>
            <person name="Cros-Aarteil S."/>
            <person name="Calhoun S."/>
            <person name="Haridas S."/>
            <person name="Kuo A."/>
            <person name="Mondo S."/>
            <person name="Pangilinan J."/>
            <person name="Riley R."/>
            <person name="Labutti K."/>
            <person name="Andreopoulos B."/>
            <person name="Lipzen A."/>
            <person name="Chen C."/>
            <person name="Yanf M."/>
            <person name="Daum C."/>
            <person name="Ng V."/>
            <person name="Clum A."/>
            <person name="Ohm R."/>
            <person name="Martin F."/>
            <person name="Silar P."/>
            <person name="Natvig D."/>
            <person name="Lalanne C."/>
            <person name="Gautier V."/>
            <person name="Ament-Velasquez S.L."/>
            <person name="Kruys A."/>
            <person name="Hutchinson M.I."/>
            <person name="Powell A.J."/>
            <person name="Barry K."/>
            <person name="Miller A.N."/>
            <person name="Grigoriev I.V."/>
            <person name="Debuchy R."/>
            <person name="Gladieux P."/>
            <person name="Thoren M.H."/>
            <person name="Johannesson H."/>
        </authorList>
    </citation>
    <scope>NUCLEOTIDE SEQUENCE</scope>
    <source>
        <strain evidence="2">CBS 315.58</strain>
    </source>
</reference>
<sequence>MAITSAYLSEVLHGSYAGVVVPIILASTAWKIEKVMQNVVAPWVMYIFILLSWVLLLSMASLISPSGSAGPTAKERSYEEPDVSYDAVHGYYDDGCPRSRCLHNTWPDYSPNLNADCPQSGGGDGEQKPLSIWDGKVDFSCTSSEADLLPRDSVTQNGILGWQIRMIMHRQNTHQKQSLENLKKQNRPTSGFPPFQDWPQDPSLTYRQNWDRWYDARAEYRRLNPPSEEELAEERRRGQEQAEKIENWWYEKRGLPRPQRPQVPIMICVVSEGGMPDRVIFDVDGPERVDDSWRGIEVGHKEPIIDEEFLWPHWRPRNASGDAAEGTMVDDMEDFEGLWAGFPDGQYDEHHEWTEDDFETY</sequence>
<organism evidence="2 3">
    <name type="scientific">Triangularia verruculosa</name>
    <dbReference type="NCBI Taxonomy" id="2587418"/>
    <lineage>
        <taxon>Eukaryota</taxon>
        <taxon>Fungi</taxon>
        <taxon>Dikarya</taxon>
        <taxon>Ascomycota</taxon>
        <taxon>Pezizomycotina</taxon>
        <taxon>Sordariomycetes</taxon>
        <taxon>Sordariomycetidae</taxon>
        <taxon>Sordariales</taxon>
        <taxon>Podosporaceae</taxon>
        <taxon>Triangularia</taxon>
    </lineage>
</organism>
<reference evidence="2" key="1">
    <citation type="journal article" date="2023" name="Mol. Phylogenet. Evol.">
        <title>Genome-scale phylogeny and comparative genomics of the fungal order Sordariales.</title>
        <authorList>
            <person name="Hensen N."/>
            <person name="Bonometti L."/>
            <person name="Westerberg I."/>
            <person name="Brannstrom I.O."/>
            <person name="Guillou S."/>
            <person name="Cros-Aarteil S."/>
            <person name="Calhoun S."/>
            <person name="Haridas S."/>
            <person name="Kuo A."/>
            <person name="Mondo S."/>
            <person name="Pangilinan J."/>
            <person name="Riley R."/>
            <person name="LaButti K."/>
            <person name="Andreopoulos B."/>
            <person name="Lipzen A."/>
            <person name="Chen C."/>
            <person name="Yan M."/>
            <person name="Daum C."/>
            <person name="Ng V."/>
            <person name="Clum A."/>
            <person name="Steindorff A."/>
            <person name="Ohm R.A."/>
            <person name="Martin F."/>
            <person name="Silar P."/>
            <person name="Natvig D.O."/>
            <person name="Lalanne C."/>
            <person name="Gautier V."/>
            <person name="Ament-Velasquez S.L."/>
            <person name="Kruys A."/>
            <person name="Hutchinson M.I."/>
            <person name="Powell A.J."/>
            <person name="Barry K."/>
            <person name="Miller A.N."/>
            <person name="Grigoriev I.V."/>
            <person name="Debuchy R."/>
            <person name="Gladieux P."/>
            <person name="Hiltunen Thoren M."/>
            <person name="Johannesson H."/>
        </authorList>
    </citation>
    <scope>NUCLEOTIDE SEQUENCE</scope>
    <source>
        <strain evidence="2">CBS 315.58</strain>
    </source>
</reference>
<dbReference type="EMBL" id="MU863900">
    <property type="protein sequence ID" value="KAK4202190.1"/>
    <property type="molecule type" value="Genomic_DNA"/>
</dbReference>
<name>A0AAN6XMZ8_9PEZI</name>
<feature type="transmembrane region" description="Helical" evidence="1">
    <location>
        <begin position="12"/>
        <end position="32"/>
    </location>
</feature>
<feature type="transmembrane region" description="Helical" evidence="1">
    <location>
        <begin position="44"/>
        <end position="63"/>
    </location>
</feature>
<dbReference type="AlphaFoldDB" id="A0AAN6XMZ8"/>
<keyword evidence="1" id="KW-0472">Membrane</keyword>
<evidence type="ECO:0000256" key="1">
    <source>
        <dbReference type="SAM" id="Phobius"/>
    </source>
</evidence>
<evidence type="ECO:0000313" key="3">
    <source>
        <dbReference type="Proteomes" id="UP001303160"/>
    </source>
</evidence>
<dbReference type="Proteomes" id="UP001303160">
    <property type="component" value="Unassembled WGS sequence"/>
</dbReference>
<keyword evidence="1" id="KW-1133">Transmembrane helix</keyword>